<keyword evidence="2" id="KW-1185">Reference proteome</keyword>
<dbReference type="AlphaFoldDB" id="A0A9X2STL3"/>
<proteinExistence type="predicted"/>
<organism evidence="1 2">
    <name type="scientific">Bacteroides muris</name>
    <name type="common">ex Fokt et al. 2023</name>
    <dbReference type="NCBI Taxonomy" id="2937417"/>
    <lineage>
        <taxon>Bacteria</taxon>
        <taxon>Pseudomonadati</taxon>
        <taxon>Bacteroidota</taxon>
        <taxon>Bacteroidia</taxon>
        <taxon>Bacteroidales</taxon>
        <taxon>Bacteroidaceae</taxon>
        <taxon>Bacteroides</taxon>
    </lineage>
</organism>
<reference evidence="1" key="1">
    <citation type="journal article" date="2022" name="Arch. Microbiol.">
        <title>Bacteroides muris sp. nov. isolated from the cecum of wild-derived house mice.</title>
        <authorList>
            <person name="Fokt H."/>
            <person name="Unni R."/>
            <person name="Repnik U."/>
            <person name="Schmitz R.A."/>
            <person name="Bramkamp M."/>
            <person name="Baines J.F."/>
            <person name="Unterweger D."/>
        </authorList>
    </citation>
    <scope>NUCLEOTIDE SEQUENCE</scope>
    <source>
        <strain evidence="1">KH365_2</strain>
    </source>
</reference>
<evidence type="ECO:0000313" key="2">
    <source>
        <dbReference type="Proteomes" id="UP001143192"/>
    </source>
</evidence>
<reference evidence="1" key="2">
    <citation type="submission" date="2022-04" db="EMBL/GenBank/DDBJ databases">
        <authorList>
            <person name="Fokt H."/>
            <person name="Baines J."/>
        </authorList>
    </citation>
    <scope>NUCLEOTIDE SEQUENCE</scope>
    <source>
        <strain evidence="1">KH365_2</strain>
    </source>
</reference>
<dbReference type="RefSeq" id="WP_257932376.1">
    <property type="nucleotide sequence ID" value="NZ_JAMZED010000056.1"/>
</dbReference>
<comment type="caution">
    <text evidence="1">The sequence shown here is derived from an EMBL/GenBank/DDBJ whole genome shotgun (WGS) entry which is preliminary data.</text>
</comment>
<name>A0A9X2STL3_9BACE</name>
<protein>
    <submittedName>
        <fullName evidence="1">Uncharacterized protein</fullName>
    </submittedName>
</protein>
<sequence>MAEQDIREDQMTVSSSVDYVRGLKGKDSVLIRPGNLPHPNTGGQVVNGILIKGKWYRIAIGRNGTYPCSGIFNIGNRYNNAYPTAVLFYVFASGYFDKSFISKLASSDVVYINKARVLYGKSPLISYLDIYVIGNIQNDFYISASCLMNFELQTPEEVGETIPEGYSVKEVAF</sequence>
<dbReference type="EMBL" id="JAMZED010000056">
    <property type="protein sequence ID" value="MCR6506144.1"/>
    <property type="molecule type" value="Genomic_DNA"/>
</dbReference>
<dbReference type="Proteomes" id="UP001143192">
    <property type="component" value="Unassembled WGS sequence"/>
</dbReference>
<evidence type="ECO:0000313" key="1">
    <source>
        <dbReference type="EMBL" id="MCR6506144.1"/>
    </source>
</evidence>
<accession>A0A9X2STL3</accession>
<gene>
    <name evidence="1" type="ORF">M1B79_16120</name>
</gene>